<dbReference type="Gene3D" id="3.30.310.70">
    <property type="entry name" value="TT1751-like domain"/>
    <property type="match status" value="1"/>
</dbReference>
<dbReference type="PANTHER" id="PTHR38342:SF1">
    <property type="entry name" value="SLR5037 PROTEIN"/>
    <property type="match status" value="1"/>
</dbReference>
<sequence length="129" mass="13858">MSDLGMSKKLDCDYEEAIEKVKAALAPEGFGVLTEIDVKAALKKKLDKDFRRYIILGACNPQYAYQALSMELDIGVFLPCNVVVYENDGGGSTVTAVDPMASIGAISDAGIREVAGEVRKLLKKVVDGL</sequence>
<name>A0A3B0UXT3_9ZZZZ</name>
<proteinExistence type="predicted"/>
<protein>
    <recommendedName>
        <fullName evidence="1">DUF302 domain-containing protein</fullName>
    </recommendedName>
</protein>
<dbReference type="InterPro" id="IPR035923">
    <property type="entry name" value="TT1751-like_sf"/>
</dbReference>
<gene>
    <name evidence="2" type="ORF">MNBD_DELTA02-293</name>
</gene>
<evidence type="ECO:0000313" key="2">
    <source>
        <dbReference type="EMBL" id="VAW35958.1"/>
    </source>
</evidence>
<evidence type="ECO:0000259" key="1">
    <source>
        <dbReference type="Pfam" id="PF03625"/>
    </source>
</evidence>
<feature type="domain" description="DUF302" evidence="1">
    <location>
        <begin position="36"/>
        <end position="99"/>
    </location>
</feature>
<reference evidence="2" key="1">
    <citation type="submission" date="2018-06" db="EMBL/GenBank/DDBJ databases">
        <authorList>
            <person name="Zhirakovskaya E."/>
        </authorList>
    </citation>
    <scope>NUCLEOTIDE SEQUENCE</scope>
</reference>
<dbReference type="Pfam" id="PF03625">
    <property type="entry name" value="DUF302"/>
    <property type="match status" value="1"/>
</dbReference>
<dbReference type="CDD" id="cd14797">
    <property type="entry name" value="DUF302"/>
    <property type="match status" value="1"/>
</dbReference>
<dbReference type="InterPro" id="IPR005180">
    <property type="entry name" value="DUF302"/>
</dbReference>
<dbReference type="SUPFAM" id="SSF103247">
    <property type="entry name" value="TT1751-like"/>
    <property type="match status" value="1"/>
</dbReference>
<accession>A0A3B0UXT3</accession>
<dbReference type="PIRSF" id="PIRSF021774">
    <property type="entry name" value="UCP021774"/>
    <property type="match status" value="1"/>
</dbReference>
<dbReference type="AlphaFoldDB" id="A0A3B0UXT3"/>
<dbReference type="PANTHER" id="PTHR38342">
    <property type="entry name" value="SLR5037 PROTEIN"/>
    <property type="match status" value="1"/>
</dbReference>
<dbReference type="EMBL" id="UOEZ01000035">
    <property type="protein sequence ID" value="VAW35958.1"/>
    <property type="molecule type" value="Genomic_DNA"/>
</dbReference>
<organism evidence="2">
    <name type="scientific">hydrothermal vent metagenome</name>
    <dbReference type="NCBI Taxonomy" id="652676"/>
    <lineage>
        <taxon>unclassified sequences</taxon>
        <taxon>metagenomes</taxon>
        <taxon>ecological metagenomes</taxon>
    </lineage>
</organism>
<dbReference type="InterPro" id="IPR016796">
    <property type="entry name" value="UCP021774"/>
</dbReference>